<proteinExistence type="inferred from homology"/>
<dbReference type="GO" id="GO:0071949">
    <property type="term" value="F:FAD binding"/>
    <property type="evidence" value="ECO:0007669"/>
    <property type="project" value="InterPro"/>
</dbReference>
<dbReference type="AlphaFoldDB" id="A0AAV7ALB4"/>
<dbReference type="InterPro" id="IPR046867">
    <property type="entry name" value="AldOxase/xan_DH_MoCoBD2"/>
</dbReference>
<dbReference type="Gene3D" id="1.10.150.120">
    <property type="entry name" value="[2Fe-2S]-binding domain"/>
    <property type="match status" value="1"/>
</dbReference>
<dbReference type="InterPro" id="IPR036856">
    <property type="entry name" value="Ald_Oxase/Xan_DH_a/b_sf"/>
</dbReference>
<feature type="binding site" evidence="14">
    <location>
        <position position="229"/>
    </location>
    <ligand>
        <name>FAD</name>
        <dbReference type="ChEBI" id="CHEBI:57692"/>
    </ligand>
</feature>
<organism evidence="17 18">
    <name type="scientific">Engystomops pustulosus</name>
    <name type="common">Tungara frog</name>
    <name type="synonym">Physalaemus pustulosus</name>
    <dbReference type="NCBI Taxonomy" id="76066"/>
    <lineage>
        <taxon>Eukaryota</taxon>
        <taxon>Metazoa</taxon>
        <taxon>Chordata</taxon>
        <taxon>Craniata</taxon>
        <taxon>Vertebrata</taxon>
        <taxon>Euteleostomi</taxon>
        <taxon>Amphibia</taxon>
        <taxon>Batrachia</taxon>
        <taxon>Anura</taxon>
        <taxon>Neobatrachia</taxon>
        <taxon>Hyloidea</taxon>
        <taxon>Leptodactylidae</taxon>
        <taxon>Leiuperinae</taxon>
        <taxon>Engystomops</taxon>
    </lineage>
</organism>
<evidence type="ECO:0000256" key="7">
    <source>
        <dbReference type="ARBA" id="ARBA00022723"/>
    </source>
</evidence>
<evidence type="ECO:0000256" key="5">
    <source>
        <dbReference type="ARBA" id="ARBA00022630"/>
    </source>
</evidence>
<feature type="binding site" evidence="14">
    <location>
        <begin position="126"/>
        <end position="133"/>
    </location>
    <ligand>
        <name>FAD</name>
        <dbReference type="ChEBI" id="CHEBI:57692"/>
    </ligand>
</feature>
<dbReference type="InterPro" id="IPR002346">
    <property type="entry name" value="Mopterin_DH_FAD-bd"/>
</dbReference>
<dbReference type="SUPFAM" id="SSF56176">
    <property type="entry name" value="FAD-binding/transporter-associated domain-like"/>
    <property type="match status" value="1"/>
</dbReference>
<dbReference type="EMBL" id="WNYA01000008">
    <property type="protein sequence ID" value="KAG8558883.1"/>
    <property type="molecule type" value="Genomic_DNA"/>
</dbReference>
<dbReference type="Gene3D" id="3.90.1170.50">
    <property type="entry name" value="Aldehyde oxidase/xanthine dehydrogenase, a/b hammerhead"/>
    <property type="match status" value="1"/>
</dbReference>
<dbReference type="InterPro" id="IPR000674">
    <property type="entry name" value="Ald_Oxase/Xan_DH_a/b"/>
</dbReference>
<comment type="caution">
    <text evidence="17">The sequence shown here is derived from an EMBL/GenBank/DDBJ whole genome shotgun (WGS) entry which is preliminary data.</text>
</comment>
<dbReference type="Pfam" id="PF02738">
    <property type="entry name" value="MoCoBD_1"/>
    <property type="match status" value="1"/>
</dbReference>
<dbReference type="FunFam" id="3.30.465.10:FF:000004">
    <property type="entry name" value="Xanthine dehydrogenase/oxidase"/>
    <property type="match status" value="1"/>
</dbReference>
<comment type="similarity">
    <text evidence="2">Belongs to the xanthine dehydrogenase family.</text>
</comment>
<dbReference type="PROSITE" id="PS51387">
    <property type="entry name" value="FAD_PCMH"/>
    <property type="match status" value="1"/>
</dbReference>
<feature type="binding site" evidence="15">
    <location>
        <position position="29"/>
    </location>
    <ligand>
        <name>[2Fe-2S] cluster</name>
        <dbReference type="ChEBI" id="CHEBI:190135"/>
        <label>2</label>
    </ligand>
</feature>
<dbReference type="InterPro" id="IPR036683">
    <property type="entry name" value="CO_DH_flav_C_dom_sf"/>
</dbReference>
<dbReference type="Pfam" id="PF00941">
    <property type="entry name" value="FAD_binding_5"/>
    <property type="match status" value="1"/>
</dbReference>
<evidence type="ECO:0000256" key="1">
    <source>
        <dbReference type="ARBA" id="ARBA00001974"/>
    </source>
</evidence>
<evidence type="ECO:0000256" key="12">
    <source>
        <dbReference type="ARBA" id="ARBA00034078"/>
    </source>
</evidence>
<evidence type="ECO:0000313" key="18">
    <source>
        <dbReference type="Proteomes" id="UP000824782"/>
    </source>
</evidence>
<evidence type="ECO:0000256" key="8">
    <source>
        <dbReference type="ARBA" id="ARBA00022827"/>
    </source>
</evidence>
<feature type="binding site" evidence="15">
    <location>
        <position position="631"/>
    </location>
    <ligand>
        <name>Mo-molybdopterin</name>
        <dbReference type="ChEBI" id="CHEBI:71302"/>
    </ligand>
    <ligandPart>
        <name>Mo</name>
        <dbReference type="ChEBI" id="CHEBI:28685"/>
    </ligandPart>
</feature>
<feature type="binding site" evidence="15">
    <location>
        <position position="31"/>
    </location>
    <ligand>
        <name>[2Fe-2S] cluster</name>
        <dbReference type="ChEBI" id="CHEBI:190135"/>
        <label>2</label>
    </ligand>
</feature>
<dbReference type="SUPFAM" id="SSF55447">
    <property type="entry name" value="CO dehydrogenase flavoprotein C-terminal domain-like"/>
    <property type="match status" value="1"/>
</dbReference>
<dbReference type="Gene3D" id="3.30.390.50">
    <property type="entry name" value="CO dehydrogenase flavoprotein, C-terminal domain"/>
    <property type="match status" value="1"/>
</dbReference>
<reference evidence="17" key="1">
    <citation type="thesis" date="2020" institute="ProQuest LLC" country="789 East Eisenhower Parkway, Ann Arbor, MI, USA">
        <title>Comparative Genomics and Chromosome Evolution.</title>
        <authorList>
            <person name="Mudd A.B."/>
        </authorList>
    </citation>
    <scope>NUCLEOTIDE SEQUENCE</scope>
    <source>
        <strain evidence="17">237g6f4</strain>
        <tissue evidence="17">Blood</tissue>
    </source>
</reference>
<dbReference type="SMART" id="SM01008">
    <property type="entry name" value="Ald_Xan_dh_C"/>
    <property type="match status" value="1"/>
</dbReference>
<keyword evidence="7 15" id="KW-0479">Metal-binding</keyword>
<accession>A0AAV7ALB4</accession>
<dbReference type="InterPro" id="IPR008274">
    <property type="entry name" value="AldOxase/xan_DH_MoCoBD1"/>
</dbReference>
<dbReference type="FunFam" id="3.30.43.10:FF:000001">
    <property type="entry name" value="Xanthine dehydrogenase/oxidase"/>
    <property type="match status" value="1"/>
</dbReference>
<feature type="binding site" evidence="15">
    <location>
        <position position="943"/>
    </location>
    <ligand>
        <name>Mo-molybdopterin</name>
        <dbReference type="ChEBI" id="CHEBI:71302"/>
    </ligand>
    <ligandPart>
        <name>Mo</name>
        <dbReference type="ChEBI" id="CHEBI:28685"/>
    </ligandPart>
</feature>
<dbReference type="InterPro" id="IPR002888">
    <property type="entry name" value="2Fe-2S-bd"/>
</dbReference>
<feature type="binding site" evidence="14">
    <location>
        <position position="271"/>
    </location>
    <ligand>
        <name>FAD</name>
        <dbReference type="ChEBI" id="CHEBI:57692"/>
    </ligand>
</feature>
<evidence type="ECO:0000259" key="16">
    <source>
        <dbReference type="PROSITE" id="PS51387"/>
    </source>
</evidence>
<feature type="domain" description="FAD-binding PCMH-type" evidence="16">
    <location>
        <begin position="98"/>
        <end position="281"/>
    </location>
</feature>
<dbReference type="InterPro" id="IPR036884">
    <property type="entry name" value="2Fe-2S-bd_dom_sf"/>
</dbReference>
<comment type="cofactor">
    <cofactor evidence="15">
        <name>[2Fe-2S] cluster</name>
        <dbReference type="ChEBI" id="CHEBI:190135"/>
    </cofactor>
    <text evidence="15">Binds 2 [2Fe-2S] clusters.</text>
</comment>
<dbReference type="SUPFAM" id="SSF54665">
    <property type="entry name" value="CO dehydrogenase molybdoprotein N-domain-like"/>
    <property type="match status" value="1"/>
</dbReference>
<feature type="binding site" evidence="14">
    <location>
        <position position="289"/>
    </location>
    <ligand>
        <name>FAD</name>
        <dbReference type="ChEBI" id="CHEBI:57692"/>
    </ligand>
</feature>
<evidence type="ECO:0000256" key="6">
    <source>
        <dbReference type="ARBA" id="ARBA00022714"/>
    </source>
</evidence>
<dbReference type="GO" id="GO:0051537">
    <property type="term" value="F:2 iron, 2 sulfur cluster binding"/>
    <property type="evidence" value="ECO:0007669"/>
    <property type="project" value="UniProtKB-KW"/>
</dbReference>
<dbReference type="Pfam" id="PF03450">
    <property type="entry name" value="CO_deh_flav_C"/>
    <property type="match status" value="1"/>
</dbReference>
<dbReference type="Gene3D" id="3.30.43.10">
    <property type="entry name" value="Uridine Diphospho-n-acetylenolpyruvylglucosamine Reductase, domain 2"/>
    <property type="match status" value="1"/>
</dbReference>
<dbReference type="Gene3D" id="3.30.465.10">
    <property type="match status" value="1"/>
</dbReference>
<evidence type="ECO:0000256" key="3">
    <source>
        <dbReference type="ARBA" id="ARBA00011738"/>
    </source>
</evidence>
<sequence>MVMSMYSLLRNNPEPTIEEIMDYLSGNLCRCTGYRPILDGFKTFDKACCRDEDNKVPETESPKLFNEKDLLPVDPTQEFIFPPELMIMHKNQKKMKTFVGERITWYSPSTLRELLDLKGKFPEAPLVVGNTNIGLQMKFEGAVFPVIISPLRIAELYTITSNDQGLVIGAATSLSQVKQILQENVSKLPHEKTKIFKALLQQLRTLAGEQIRSMASLGGHVISKAGTSDLNPVLAAGGTMLNLASTGSLRTIPLNDAFFTGSSALKPEEILLSVLIPYSKKEQFVSAYRQAQRQENAFAIVNAGMQVEFNKGTDVIKDISIFYGGIGATTVYAENTCKALIGRHWDDEMLSETNRHALNEISIQPSATEGKVEFKRALTLSFLFKFFLDIKQNMDQPMTSAFNASENASAVRSFEKQAPKTLQIFQEVNTKQSVDDPVGRPIVHQSGVKQATGEAVYVDDMPPMDQELFMAFVTSKKAYAEIVSIDDSDALKSPGVVDIIRAKDVPGVNEVSGQGPLFSEKEVICVGQIICAVVADTPEHARRAVALVKISYKDKEPLIITVEDSIEHNSFFQPSKQILHGNVEEAFKNADQILEGEVHMGGQEQFYMETNSVLVVPKKEDNEFDIYVSTQDPSSAQFAVASILDVPSNRIMVHTKRVGGAFGGKITKPGIFAGAAAVAAQKTKRPIRSILNRNEDMLMTAGRHPFKGVYKVGFMNDGKIVGADVSFYANAGCTPDESILVIIVALLKMDSAYSFPNLHCRGKACKTNLPSNTAFRGFGFPQTGLITETIMDAVATKLGLPPDQVREKNMYKDIGRTHYKQEFDATNLTRCWNECMEKSSYTKRRTDIQTFNKENYWKKKGIAIVPLKFTVGYVEKMYHQASALVHIYRDGKVLVSHGGVELGQGLHTKITQIASRELKIPMSYIHISGTSTVSVPNSLPTGGTISTDVYGLAVKRACETLMGRLEPFVKNNPNGKWEDLVLAAFSERISLSATGFYSGYDTDMDWEKGEGHIAPYYIFGAACSEIELDLLTGGHKNLRTDIVMDIGESINPGIDIGQLEGAFIQGLGLYTIEELNYSPQGDMYTLGPDKYKIPGVSDVPTEFNISLLASSKNPYTIYSSKGVGEPVLFLGCSVYFALKAAVDSAREERGLPKIFTLGSPATSEKIRMACEDHLTKMIPRDEPGTFIPWAIDVTK</sequence>
<comment type="cofactor">
    <cofactor evidence="15">
        <name>Mo-molybdopterin</name>
        <dbReference type="ChEBI" id="CHEBI:71302"/>
    </cofactor>
    <text evidence="15">Binds 1 Mo-molybdopterin (Mo-MPT) cofactor per subunit.</text>
</comment>
<evidence type="ECO:0000313" key="17">
    <source>
        <dbReference type="EMBL" id="KAG8558883.1"/>
    </source>
</evidence>
<comment type="cofactor">
    <cofactor evidence="12">
        <name>[2Fe-2S] cluster</name>
        <dbReference type="ChEBI" id="CHEBI:190135"/>
    </cofactor>
</comment>
<keyword evidence="9" id="KW-0560">Oxidoreductase</keyword>
<dbReference type="PIRSF" id="PIRSF000127">
    <property type="entry name" value="Xanthine_DH"/>
    <property type="match status" value="1"/>
</dbReference>
<protein>
    <recommendedName>
        <fullName evidence="16">FAD-binding PCMH-type domain-containing protein</fullName>
    </recommendedName>
</protein>
<evidence type="ECO:0000256" key="13">
    <source>
        <dbReference type="PIRSR" id="PIRSR000127-1"/>
    </source>
</evidence>
<evidence type="ECO:0000256" key="4">
    <source>
        <dbReference type="ARBA" id="ARBA00022505"/>
    </source>
</evidence>
<evidence type="ECO:0000256" key="14">
    <source>
        <dbReference type="PIRSR" id="PIRSR000127-2"/>
    </source>
</evidence>
<dbReference type="InterPro" id="IPR005107">
    <property type="entry name" value="CO_DH_flav_C"/>
</dbReference>
<dbReference type="InterPro" id="IPR037165">
    <property type="entry name" value="AldOxase/xan_DH_Mopterin-bd_sf"/>
</dbReference>
<dbReference type="Pfam" id="PF01799">
    <property type="entry name" value="Fer2_2"/>
    <property type="match status" value="1"/>
</dbReference>
<dbReference type="InterPro" id="IPR016166">
    <property type="entry name" value="FAD-bd_PCMH"/>
</dbReference>
<dbReference type="InterPro" id="IPR016169">
    <property type="entry name" value="FAD-bd_PCMH_sub2"/>
</dbReference>
<dbReference type="SUPFAM" id="SSF47741">
    <property type="entry name" value="CO dehydrogenase ISP C-domain like"/>
    <property type="match status" value="1"/>
</dbReference>
<evidence type="ECO:0000256" key="9">
    <source>
        <dbReference type="ARBA" id="ARBA00023002"/>
    </source>
</evidence>
<dbReference type="InterPro" id="IPR016208">
    <property type="entry name" value="Ald_Oxase/xanthine_DH-like"/>
</dbReference>
<dbReference type="PANTHER" id="PTHR45444">
    <property type="entry name" value="XANTHINE DEHYDROGENASE"/>
    <property type="match status" value="1"/>
</dbReference>
<evidence type="ECO:0000256" key="11">
    <source>
        <dbReference type="ARBA" id="ARBA00023014"/>
    </source>
</evidence>
<keyword evidence="8 14" id="KW-0274">FAD</keyword>
<dbReference type="SMART" id="SM01092">
    <property type="entry name" value="CO_deh_flav_C"/>
    <property type="match status" value="1"/>
</dbReference>
<evidence type="ECO:0000256" key="2">
    <source>
        <dbReference type="ARBA" id="ARBA00006849"/>
    </source>
</evidence>
<dbReference type="Pfam" id="PF20256">
    <property type="entry name" value="MoCoBD_2"/>
    <property type="match status" value="1"/>
</dbReference>
<dbReference type="FunFam" id="3.30.390.50:FF:000001">
    <property type="entry name" value="Xanthine dehydrogenase oxidase"/>
    <property type="match status" value="1"/>
</dbReference>
<name>A0AAV7ALB4_ENGPU</name>
<dbReference type="SUPFAM" id="SSF56003">
    <property type="entry name" value="Molybdenum cofactor-binding domain"/>
    <property type="match status" value="1"/>
</dbReference>
<dbReference type="Pfam" id="PF01315">
    <property type="entry name" value="Ald_Xan_dh_C"/>
    <property type="match status" value="1"/>
</dbReference>
<comment type="subunit">
    <text evidence="3">Homodimer.</text>
</comment>
<comment type="cofactor">
    <cofactor evidence="1 14">
        <name>FAD</name>
        <dbReference type="ChEBI" id="CHEBI:57692"/>
    </cofactor>
</comment>
<keyword evidence="5" id="KW-0285">Flavoprotein</keyword>
<dbReference type="FunFam" id="3.90.1170.50:FF:000001">
    <property type="entry name" value="Aldehyde oxidase 1"/>
    <property type="match status" value="1"/>
</dbReference>
<gene>
    <name evidence="17" type="ORF">GDO81_017173</name>
</gene>
<dbReference type="InterPro" id="IPR036318">
    <property type="entry name" value="FAD-bd_PCMH-like_sf"/>
</dbReference>
<feature type="binding site" evidence="15">
    <location>
        <position position="662"/>
    </location>
    <ligand>
        <name>Mo-molybdopterin</name>
        <dbReference type="ChEBI" id="CHEBI:71302"/>
    </ligand>
    <ligandPart>
        <name>Mo</name>
        <dbReference type="ChEBI" id="CHEBI:28685"/>
    </ligandPart>
</feature>
<dbReference type="Proteomes" id="UP000824782">
    <property type="component" value="Unassembled WGS sequence"/>
</dbReference>
<evidence type="ECO:0000256" key="10">
    <source>
        <dbReference type="ARBA" id="ARBA00023004"/>
    </source>
</evidence>
<dbReference type="PANTHER" id="PTHR45444:SF3">
    <property type="entry name" value="XANTHINE DEHYDROGENASE"/>
    <property type="match status" value="1"/>
</dbReference>
<feature type="binding site" evidence="14">
    <location>
        <position position="778"/>
    </location>
    <ligand>
        <name>substrate</name>
    </ligand>
</feature>
<dbReference type="FunFam" id="3.30.365.10:FF:000004">
    <property type="entry name" value="Xanthine dehydrogenase oxidase"/>
    <property type="match status" value="1"/>
</dbReference>
<dbReference type="FunFam" id="3.30.365.10:FF:000003">
    <property type="entry name" value="Aldehyde oxidase 1"/>
    <property type="match status" value="1"/>
</dbReference>
<keyword evidence="11 15" id="KW-0411">Iron-sulfur</keyword>
<keyword evidence="18" id="KW-1185">Reference proteome</keyword>
<keyword evidence="10 15" id="KW-0408">Iron</keyword>
<feature type="active site" description="Proton acceptor" evidence="13">
    <location>
        <position position="1125"/>
    </location>
</feature>
<keyword evidence="4 15" id="KW-0500">Molybdenum</keyword>
<dbReference type="GO" id="GO:0016491">
    <property type="term" value="F:oxidoreductase activity"/>
    <property type="evidence" value="ECO:0007669"/>
    <property type="project" value="UniProtKB-KW"/>
</dbReference>
<dbReference type="InterPro" id="IPR016167">
    <property type="entry name" value="FAD-bd_PCMH_sub1"/>
</dbReference>
<dbReference type="Gene3D" id="3.30.365.10">
    <property type="entry name" value="Aldehyde oxidase/xanthine dehydrogenase, molybdopterin binding domain"/>
    <property type="match status" value="4"/>
</dbReference>
<keyword evidence="6 15" id="KW-0001">2Fe-2S</keyword>
<feature type="binding site" evidence="15">
    <location>
        <position position="776"/>
    </location>
    <ligand>
        <name>Mo-molybdopterin</name>
        <dbReference type="ChEBI" id="CHEBI:71302"/>
    </ligand>
    <ligandPart>
        <name>Mo</name>
        <dbReference type="ChEBI" id="CHEBI:28685"/>
    </ligandPart>
</feature>
<dbReference type="GO" id="GO:0005506">
    <property type="term" value="F:iron ion binding"/>
    <property type="evidence" value="ECO:0007669"/>
    <property type="project" value="InterPro"/>
</dbReference>
<evidence type="ECO:0000256" key="15">
    <source>
        <dbReference type="PIRSR" id="PIRSR000127-3"/>
    </source>
</evidence>